<evidence type="ECO:0000256" key="1">
    <source>
        <dbReference type="ARBA" id="ARBA00004370"/>
    </source>
</evidence>
<dbReference type="SUPFAM" id="SSF49562">
    <property type="entry name" value="C2 domain (Calcium/lipid-binding domain, CaLB)"/>
    <property type="match status" value="1"/>
</dbReference>
<organism evidence="10 11">
    <name type="scientific">Ananas comosus</name>
    <name type="common">Pineapple</name>
    <name type="synonym">Ananas ananas</name>
    <dbReference type="NCBI Taxonomy" id="4615"/>
    <lineage>
        <taxon>Eukaryota</taxon>
        <taxon>Viridiplantae</taxon>
        <taxon>Streptophyta</taxon>
        <taxon>Embryophyta</taxon>
        <taxon>Tracheophyta</taxon>
        <taxon>Spermatophyta</taxon>
        <taxon>Magnoliopsida</taxon>
        <taxon>Liliopsida</taxon>
        <taxon>Poales</taxon>
        <taxon>Bromeliaceae</taxon>
        <taxon>Bromelioideae</taxon>
        <taxon>Ananas</taxon>
    </lineage>
</organism>
<gene>
    <name evidence="11" type="primary">LOC109716562</name>
</gene>
<dbReference type="PROSITE" id="PS50004">
    <property type="entry name" value="C2"/>
    <property type="match status" value="1"/>
</dbReference>
<feature type="domain" description="SMP-LTD" evidence="9">
    <location>
        <begin position="71"/>
        <end position="265"/>
    </location>
</feature>
<keyword evidence="5 7" id="KW-0472">Membrane</keyword>
<keyword evidence="2" id="KW-0813">Transport</keyword>
<accession>A0A6P5FVY4</accession>
<dbReference type="GO" id="GO:0008289">
    <property type="term" value="F:lipid binding"/>
    <property type="evidence" value="ECO:0007669"/>
    <property type="project" value="UniProtKB-KW"/>
</dbReference>
<dbReference type="AlphaFoldDB" id="A0A6P5FVY4"/>
<evidence type="ECO:0000256" key="4">
    <source>
        <dbReference type="ARBA" id="ARBA00023121"/>
    </source>
</evidence>
<dbReference type="CDD" id="cd00030">
    <property type="entry name" value="C2"/>
    <property type="match status" value="1"/>
</dbReference>
<name>A0A6P5FVY4_ANACO</name>
<evidence type="ECO:0000256" key="5">
    <source>
        <dbReference type="ARBA" id="ARBA00023136"/>
    </source>
</evidence>
<comment type="subcellular location">
    <subcellularLocation>
        <location evidence="1">Membrane</location>
    </subcellularLocation>
</comment>
<dbReference type="Proteomes" id="UP000515123">
    <property type="component" value="Linkage group 10"/>
</dbReference>
<feature type="compositionally biased region" description="Basic and acidic residues" evidence="6">
    <location>
        <begin position="519"/>
        <end position="528"/>
    </location>
</feature>
<keyword evidence="10" id="KW-1185">Reference proteome</keyword>
<sequence length="652" mass="73910">MDIIEISIVHHIGIVLTALWIAVRLGWSHPLLFFMAFVYLCKVNERYIMKLRRRLQYEERRSASQRRLLSDAETVRWLNYAVKKIWPICMEQLASQQFLLPIIPWFLDKFKPWTARKAVMQHLYLGRNPPMFTGIRVIGESTDDDHLVLELGINFASAEDMSAILAVQLHQMIGFGMTTNLHITGMHVEGKVLVGVKFLQHWPFLGRLRICFVEPPYFQMTIKPVFSYGLDVSELPGISGWLDKLLDIAFGQTLVEPNMLVIDVEKFASAPSEGWFTIDEKPSVAYVKVEILEGADMKPSDLNGLADPYVKGQLGQCTFQTKIQQKTLAPKWMEEFKLPISSWEAPNVLALQVRDKDPIFDDMLGDCFININELRGGQRHEKWLPLKNIKMGRIRLAITVIEDELEKGKNDLSEDQEITKMTETLTPPSSFIAQDDDKDEHLEEHKKVADEYEPINIEGQEKVGVWVHRPGSNVSQTWESRKGRAHHREIQVNSEDNELKESPSSSPLATRDISSPISDTKEKVEGGKRSHQQGHTNKGLGGFFGSVFQPSPRKEKPREGVWEKRTSVKLEVDEVSISSASGNVLESEYIQGKDEGESTGEKNMSSNVKNNNSRSMKSVISKKGSRKVKEEQPSGNAQRDDSHGSSLSNDAM</sequence>
<dbReference type="GeneID" id="109716562"/>
<evidence type="ECO:0000313" key="11">
    <source>
        <dbReference type="RefSeq" id="XP_020097673.1"/>
    </source>
</evidence>
<evidence type="ECO:0000256" key="6">
    <source>
        <dbReference type="SAM" id="MobiDB-lite"/>
    </source>
</evidence>
<evidence type="ECO:0000256" key="3">
    <source>
        <dbReference type="ARBA" id="ARBA00023055"/>
    </source>
</evidence>
<dbReference type="InterPro" id="IPR000008">
    <property type="entry name" value="C2_dom"/>
</dbReference>
<dbReference type="GO" id="GO:0016020">
    <property type="term" value="C:membrane"/>
    <property type="evidence" value="ECO:0007669"/>
    <property type="project" value="UniProtKB-SubCell"/>
</dbReference>
<feature type="region of interest" description="Disordered" evidence="6">
    <location>
        <begin position="474"/>
        <end position="652"/>
    </location>
</feature>
<dbReference type="CDD" id="cd21669">
    <property type="entry name" value="SMP_SF"/>
    <property type="match status" value="1"/>
</dbReference>
<dbReference type="Pfam" id="PF25669">
    <property type="entry name" value="SMP_MUG190-like"/>
    <property type="match status" value="1"/>
</dbReference>
<keyword evidence="4" id="KW-0446">Lipid-binding</keyword>
<reference evidence="10" key="1">
    <citation type="journal article" date="2015" name="Nat. Genet.">
        <title>The pineapple genome and the evolution of CAM photosynthesis.</title>
        <authorList>
            <person name="Ming R."/>
            <person name="VanBuren R."/>
            <person name="Wai C.M."/>
            <person name="Tang H."/>
            <person name="Schatz M.C."/>
            <person name="Bowers J.E."/>
            <person name="Lyons E."/>
            <person name="Wang M.L."/>
            <person name="Chen J."/>
            <person name="Biggers E."/>
            <person name="Zhang J."/>
            <person name="Huang L."/>
            <person name="Zhang L."/>
            <person name="Miao W."/>
            <person name="Zhang J."/>
            <person name="Ye Z."/>
            <person name="Miao C."/>
            <person name="Lin Z."/>
            <person name="Wang H."/>
            <person name="Zhou H."/>
            <person name="Yim W.C."/>
            <person name="Priest H.D."/>
            <person name="Zheng C."/>
            <person name="Woodhouse M."/>
            <person name="Edger P.P."/>
            <person name="Guyot R."/>
            <person name="Guo H.B."/>
            <person name="Guo H."/>
            <person name="Zheng G."/>
            <person name="Singh R."/>
            <person name="Sharma A."/>
            <person name="Min X."/>
            <person name="Zheng Y."/>
            <person name="Lee H."/>
            <person name="Gurtowski J."/>
            <person name="Sedlazeck F.J."/>
            <person name="Harkess A."/>
            <person name="McKain M.R."/>
            <person name="Liao Z."/>
            <person name="Fang J."/>
            <person name="Liu J."/>
            <person name="Zhang X."/>
            <person name="Zhang Q."/>
            <person name="Hu W."/>
            <person name="Qin Y."/>
            <person name="Wang K."/>
            <person name="Chen L.Y."/>
            <person name="Shirley N."/>
            <person name="Lin Y.R."/>
            <person name="Liu L.Y."/>
            <person name="Hernandez A.G."/>
            <person name="Wright C.L."/>
            <person name="Bulone V."/>
            <person name="Tuskan G.A."/>
            <person name="Heath K."/>
            <person name="Zee F."/>
            <person name="Moore P.H."/>
            <person name="Sunkar R."/>
            <person name="Leebens-Mack J.H."/>
            <person name="Mockler T."/>
            <person name="Bennetzen J.L."/>
            <person name="Freeling M."/>
            <person name="Sankoff D."/>
            <person name="Paterson A.H."/>
            <person name="Zhu X."/>
            <person name="Yang X."/>
            <person name="Smith J.A."/>
            <person name="Cushman J.C."/>
            <person name="Paull R.E."/>
            <person name="Yu Q."/>
        </authorList>
    </citation>
    <scope>NUCLEOTIDE SEQUENCE [LARGE SCALE GENOMIC DNA]</scope>
    <source>
        <strain evidence="10">cv. F153</strain>
    </source>
</reference>
<evidence type="ECO:0000259" key="8">
    <source>
        <dbReference type="PROSITE" id="PS50004"/>
    </source>
</evidence>
<evidence type="ECO:0000256" key="2">
    <source>
        <dbReference type="ARBA" id="ARBA00022448"/>
    </source>
</evidence>
<dbReference type="Gene3D" id="2.60.40.150">
    <property type="entry name" value="C2 domain"/>
    <property type="match status" value="1"/>
</dbReference>
<feature type="transmembrane region" description="Helical" evidence="7">
    <location>
        <begin position="12"/>
        <end position="40"/>
    </location>
</feature>
<proteinExistence type="predicted"/>
<evidence type="ECO:0000313" key="10">
    <source>
        <dbReference type="Proteomes" id="UP000515123"/>
    </source>
</evidence>
<dbReference type="InterPro" id="IPR035892">
    <property type="entry name" value="C2_domain_sf"/>
</dbReference>
<dbReference type="InterPro" id="IPR031468">
    <property type="entry name" value="SMP_LBD"/>
</dbReference>
<evidence type="ECO:0000256" key="7">
    <source>
        <dbReference type="SAM" id="Phobius"/>
    </source>
</evidence>
<feature type="compositionally biased region" description="Basic and acidic residues" evidence="6">
    <location>
        <begin position="552"/>
        <end position="572"/>
    </location>
</feature>
<feature type="compositionally biased region" description="Basic and acidic residues" evidence="6">
    <location>
        <begin position="591"/>
        <end position="600"/>
    </location>
</feature>
<keyword evidence="7" id="KW-0812">Transmembrane</keyword>
<dbReference type="SMART" id="SM00239">
    <property type="entry name" value="C2"/>
    <property type="match status" value="1"/>
</dbReference>
<dbReference type="OrthoDB" id="270970at2759"/>
<dbReference type="PANTHER" id="PTHR47042">
    <property type="entry name" value="C2 DOMAIN-CONTAINING PROTEIN-LIKE"/>
    <property type="match status" value="1"/>
</dbReference>
<dbReference type="Gramene" id="Aco019561.1.mrna1">
    <property type="protein sequence ID" value="Aco019561.1.mrna1"/>
    <property type="gene ID" value="Aco019561.1.path1"/>
</dbReference>
<feature type="compositionally biased region" description="Basic and acidic residues" evidence="6">
    <location>
        <begin position="627"/>
        <end position="643"/>
    </location>
</feature>
<dbReference type="Pfam" id="PF00168">
    <property type="entry name" value="C2"/>
    <property type="match status" value="1"/>
</dbReference>
<feature type="compositionally biased region" description="Polar residues" evidence="6">
    <location>
        <begin position="502"/>
        <end position="518"/>
    </location>
</feature>
<protein>
    <submittedName>
        <fullName evidence="11">C2 domain-containing protein At1g53590-like isoform X1</fullName>
    </submittedName>
</protein>
<keyword evidence="3" id="KW-0445">Lipid transport</keyword>
<dbReference type="RefSeq" id="XP_020097673.1">
    <property type="nucleotide sequence ID" value="XM_020242084.1"/>
</dbReference>
<dbReference type="PROSITE" id="PS51847">
    <property type="entry name" value="SMP"/>
    <property type="match status" value="1"/>
</dbReference>
<feature type="compositionally biased region" description="Low complexity" evidence="6">
    <location>
        <begin position="602"/>
        <end position="619"/>
    </location>
</feature>
<dbReference type="InterPro" id="IPR052847">
    <property type="entry name" value="Ext_Synaptotagmin/KAHRP-like"/>
</dbReference>
<evidence type="ECO:0000259" key="9">
    <source>
        <dbReference type="PROSITE" id="PS51847"/>
    </source>
</evidence>
<reference evidence="11" key="2">
    <citation type="submission" date="2025-08" db="UniProtKB">
        <authorList>
            <consortium name="RefSeq"/>
        </authorList>
    </citation>
    <scope>IDENTIFICATION</scope>
    <source>
        <tissue evidence="11">Leaf</tissue>
    </source>
</reference>
<feature type="domain" description="C2" evidence="8">
    <location>
        <begin position="270"/>
        <end position="384"/>
    </location>
</feature>
<keyword evidence="7" id="KW-1133">Transmembrane helix</keyword>
<dbReference type="PANTHER" id="PTHR47042:SF4">
    <property type="entry name" value="OS02G0313700 PROTEIN"/>
    <property type="match status" value="1"/>
</dbReference>
<dbReference type="GO" id="GO:0006869">
    <property type="term" value="P:lipid transport"/>
    <property type="evidence" value="ECO:0007669"/>
    <property type="project" value="UniProtKB-KW"/>
</dbReference>